<proteinExistence type="predicted"/>
<reference evidence="1 2" key="1">
    <citation type="journal article" date="2022" name="New Phytol.">
        <title>Ecological generalism drives hyperdiversity of secondary metabolite gene clusters in xylarialean endophytes.</title>
        <authorList>
            <person name="Franco M.E.E."/>
            <person name="Wisecaver J.H."/>
            <person name="Arnold A.E."/>
            <person name="Ju Y.M."/>
            <person name="Slot J.C."/>
            <person name="Ahrendt S."/>
            <person name="Moore L.P."/>
            <person name="Eastman K.E."/>
            <person name="Scott K."/>
            <person name="Konkel Z."/>
            <person name="Mondo S.J."/>
            <person name="Kuo A."/>
            <person name="Hayes R.D."/>
            <person name="Haridas S."/>
            <person name="Andreopoulos B."/>
            <person name="Riley R."/>
            <person name="LaButti K."/>
            <person name="Pangilinan J."/>
            <person name="Lipzen A."/>
            <person name="Amirebrahimi M."/>
            <person name="Yan J."/>
            <person name="Adam C."/>
            <person name="Keymanesh K."/>
            <person name="Ng V."/>
            <person name="Louie K."/>
            <person name="Northen T."/>
            <person name="Drula E."/>
            <person name="Henrissat B."/>
            <person name="Hsieh H.M."/>
            <person name="Youens-Clark K."/>
            <person name="Lutzoni F."/>
            <person name="Miadlikowska J."/>
            <person name="Eastwood D.C."/>
            <person name="Hamelin R.C."/>
            <person name="Grigoriev I.V."/>
            <person name="U'Ren J.M."/>
        </authorList>
    </citation>
    <scope>NUCLEOTIDE SEQUENCE [LARGE SCALE GENOMIC DNA]</scope>
    <source>
        <strain evidence="1 2">CBS 119005</strain>
    </source>
</reference>
<evidence type="ECO:0000313" key="1">
    <source>
        <dbReference type="EMBL" id="KAI4867063.1"/>
    </source>
</evidence>
<keyword evidence="2" id="KW-1185">Reference proteome</keyword>
<organism evidence="1 2">
    <name type="scientific">Hypoxylon rubiginosum</name>
    <dbReference type="NCBI Taxonomy" id="110542"/>
    <lineage>
        <taxon>Eukaryota</taxon>
        <taxon>Fungi</taxon>
        <taxon>Dikarya</taxon>
        <taxon>Ascomycota</taxon>
        <taxon>Pezizomycotina</taxon>
        <taxon>Sordariomycetes</taxon>
        <taxon>Xylariomycetidae</taxon>
        <taxon>Xylariales</taxon>
        <taxon>Hypoxylaceae</taxon>
        <taxon>Hypoxylon</taxon>
    </lineage>
</organism>
<name>A0ACB9Z6D5_9PEZI</name>
<evidence type="ECO:0000313" key="2">
    <source>
        <dbReference type="Proteomes" id="UP001497700"/>
    </source>
</evidence>
<protein>
    <submittedName>
        <fullName evidence="1">Uncharacterized protein</fullName>
    </submittedName>
</protein>
<comment type="caution">
    <text evidence="1">The sequence shown here is derived from an EMBL/GenBank/DDBJ whole genome shotgun (WGS) entry which is preliminary data.</text>
</comment>
<dbReference type="Proteomes" id="UP001497700">
    <property type="component" value="Unassembled WGS sequence"/>
</dbReference>
<accession>A0ACB9Z6D5</accession>
<sequence>MVRYSIYSIYLTGSRVGVPVGRSRWRAKREAEAREARAQRPEPRAQKPRPKRREQIPERPGIFQWGVFVSSVSNSKGARRSGGLRITMHVPTILEEKMYLRRCSTVFRVFQFFSSIIHSVAQLFLFRYVPNSGEFVAPLSRYTCEPVSDRKQELW</sequence>
<gene>
    <name evidence="1" type="ORF">F4820DRAFT_227996</name>
</gene>
<dbReference type="EMBL" id="MU393451">
    <property type="protein sequence ID" value="KAI4867063.1"/>
    <property type="molecule type" value="Genomic_DNA"/>
</dbReference>